<dbReference type="InterPro" id="IPR032781">
    <property type="entry name" value="ABC_tran_Xtn"/>
</dbReference>
<evidence type="ECO:0000259" key="5">
    <source>
        <dbReference type="PROSITE" id="PS50893"/>
    </source>
</evidence>
<dbReference type="InterPro" id="IPR027417">
    <property type="entry name" value="P-loop_NTPase"/>
</dbReference>
<dbReference type="SMART" id="SM00382">
    <property type="entry name" value="AAA"/>
    <property type="match status" value="2"/>
</dbReference>
<dbReference type="GO" id="GO:0005524">
    <property type="term" value="F:ATP binding"/>
    <property type="evidence" value="ECO:0007669"/>
    <property type="project" value="UniProtKB-KW"/>
</dbReference>
<dbReference type="GO" id="GO:0016887">
    <property type="term" value="F:ATP hydrolysis activity"/>
    <property type="evidence" value="ECO:0007669"/>
    <property type="project" value="InterPro"/>
</dbReference>
<comment type="caution">
    <text evidence="6">The sequence shown here is derived from an EMBL/GenBank/DDBJ whole genome shotgun (WGS) entry which is preliminary data.</text>
</comment>
<dbReference type="CDD" id="cd03221">
    <property type="entry name" value="ABCF_EF-3"/>
    <property type="match status" value="1"/>
</dbReference>
<protein>
    <submittedName>
        <fullName evidence="6">Putative ABC transporter ATP-binding protein YbiT</fullName>
    </submittedName>
</protein>
<dbReference type="InterPro" id="IPR003439">
    <property type="entry name" value="ABC_transporter-like_ATP-bd"/>
</dbReference>
<keyword evidence="4" id="KW-0175">Coiled coil</keyword>
<dbReference type="PANTHER" id="PTHR19211">
    <property type="entry name" value="ATP-BINDING TRANSPORT PROTEIN-RELATED"/>
    <property type="match status" value="1"/>
</dbReference>
<organism evidence="6 7">
    <name type="scientific">Calidithermus terrae</name>
    <dbReference type="NCBI Taxonomy" id="1408545"/>
    <lineage>
        <taxon>Bacteria</taxon>
        <taxon>Thermotogati</taxon>
        <taxon>Deinococcota</taxon>
        <taxon>Deinococci</taxon>
        <taxon>Thermales</taxon>
        <taxon>Thermaceae</taxon>
        <taxon>Calidithermus</taxon>
    </lineage>
</organism>
<dbReference type="Proteomes" id="UP000265715">
    <property type="component" value="Unassembled WGS sequence"/>
</dbReference>
<keyword evidence="7" id="KW-1185">Reference proteome</keyword>
<dbReference type="InterPro" id="IPR050611">
    <property type="entry name" value="ABCF"/>
</dbReference>
<dbReference type="OrthoDB" id="9762369at2"/>
<dbReference type="AlphaFoldDB" id="A0A399EK15"/>
<keyword evidence="1" id="KW-0677">Repeat</keyword>
<dbReference type="InterPro" id="IPR003593">
    <property type="entry name" value="AAA+_ATPase"/>
</dbReference>
<feature type="domain" description="ABC transporter" evidence="5">
    <location>
        <begin position="5"/>
        <end position="253"/>
    </location>
</feature>
<evidence type="ECO:0000256" key="4">
    <source>
        <dbReference type="SAM" id="Coils"/>
    </source>
</evidence>
<dbReference type="RefSeq" id="WP_119315580.1">
    <property type="nucleotide sequence ID" value="NZ_QXDL01000112.1"/>
</dbReference>
<dbReference type="PROSITE" id="PS00211">
    <property type="entry name" value="ABC_TRANSPORTER_1"/>
    <property type="match status" value="1"/>
</dbReference>
<accession>A0A399EK15</accession>
<proteinExistence type="predicted"/>
<keyword evidence="3 6" id="KW-0067">ATP-binding</keyword>
<sequence length="531" mass="59981">MSVLLRMENLHFAHPGQRDYLIAGAHWELAQGQKVGLLGHNGAGKSTLLGLVQGRLEPDFGTLERRYGSVFVLEQEDRAEGELSAREYLLAAQPELLEQFQRLRRMEAAGLPDPLAYADLSQSFLEAGGYARLEAVERVAVDFGFDPGGLDRPVGGFSGGERRLLKLASGFVQRYDLYLLDEPTNYLDDRAGERLVRALRRTPETLVLVSHDRWFLDQVASHVLELERGQLRLYGGNFSTFAATRAAERLEAERKKEKLEREIARLREVERTYKQWGRDREADKYRPYEGKKDKGYIGAKAAKLQGRAVQAKERVAERIAELEEAKPWVEKFYEVRFLPVEPRQGWCLDVKGLAHRWGERALFEGLDLRLEWGEKVHLAGENGSGKSTLIGLLLGHLPVQQGEILWGSRVRLGYLPQQGSGLDAGIEVHRLFPREQHPQARTLLGAFKVSGEAFFRPLGALSEGQQRKVALVRLILQRPNFLVLDEPTTHLDYQSVEGLERMLQDFGGTVLFTSHDRYLSGRVAGRVVRLG</sequence>
<evidence type="ECO:0000256" key="1">
    <source>
        <dbReference type="ARBA" id="ARBA00022737"/>
    </source>
</evidence>
<dbReference type="PROSITE" id="PS50893">
    <property type="entry name" value="ABC_TRANSPORTER_2"/>
    <property type="match status" value="2"/>
</dbReference>
<feature type="domain" description="ABC transporter" evidence="5">
    <location>
        <begin position="348"/>
        <end position="531"/>
    </location>
</feature>
<dbReference type="SUPFAM" id="SSF52540">
    <property type="entry name" value="P-loop containing nucleoside triphosphate hydrolases"/>
    <property type="match status" value="2"/>
</dbReference>
<keyword evidence="2" id="KW-0547">Nucleotide-binding</keyword>
<dbReference type="FunFam" id="3.40.50.300:FF:000011">
    <property type="entry name" value="Putative ABC transporter ATP-binding component"/>
    <property type="match status" value="1"/>
</dbReference>
<dbReference type="InterPro" id="IPR017871">
    <property type="entry name" value="ABC_transporter-like_CS"/>
</dbReference>
<evidence type="ECO:0000256" key="3">
    <source>
        <dbReference type="ARBA" id="ARBA00022840"/>
    </source>
</evidence>
<feature type="coiled-coil region" evidence="4">
    <location>
        <begin position="242"/>
        <end position="272"/>
    </location>
</feature>
<evidence type="ECO:0000256" key="2">
    <source>
        <dbReference type="ARBA" id="ARBA00022741"/>
    </source>
</evidence>
<dbReference type="PANTHER" id="PTHR19211:SF14">
    <property type="entry name" value="ATP-BINDING CASSETTE SUB-FAMILY F MEMBER 1"/>
    <property type="match status" value="1"/>
</dbReference>
<dbReference type="EMBL" id="QXDL01000112">
    <property type="protein sequence ID" value="RIH82692.1"/>
    <property type="molecule type" value="Genomic_DNA"/>
</dbReference>
<dbReference type="Pfam" id="PF12848">
    <property type="entry name" value="ABC_tran_Xtn"/>
    <property type="match status" value="1"/>
</dbReference>
<gene>
    <name evidence="6" type="primary">ybiT</name>
    <name evidence="6" type="ORF">Mterra_02564</name>
</gene>
<name>A0A399EK15_9DEIN</name>
<dbReference type="Gene3D" id="3.40.50.300">
    <property type="entry name" value="P-loop containing nucleotide triphosphate hydrolases"/>
    <property type="match status" value="2"/>
</dbReference>
<evidence type="ECO:0000313" key="6">
    <source>
        <dbReference type="EMBL" id="RIH82692.1"/>
    </source>
</evidence>
<reference evidence="6 7" key="1">
    <citation type="submission" date="2018-08" db="EMBL/GenBank/DDBJ databases">
        <title>Meiothermus terrae DSM 26712 genome sequencing project.</title>
        <authorList>
            <person name="Da Costa M.S."/>
            <person name="Albuquerque L."/>
            <person name="Raposo P."/>
            <person name="Froufe H.J.C."/>
            <person name="Barroso C.S."/>
            <person name="Egas C."/>
        </authorList>
    </citation>
    <scope>NUCLEOTIDE SEQUENCE [LARGE SCALE GENOMIC DNA]</scope>
    <source>
        <strain evidence="6 7">DSM 26712</strain>
    </source>
</reference>
<dbReference type="Pfam" id="PF00005">
    <property type="entry name" value="ABC_tran"/>
    <property type="match status" value="2"/>
</dbReference>
<evidence type="ECO:0000313" key="7">
    <source>
        <dbReference type="Proteomes" id="UP000265715"/>
    </source>
</evidence>